<sequence length="147" mass="16175">MATVALEVEEVLAAGESIVAAPPEGAEPALLRLIWQYYDHSLEYLSKAMWRDAMAISIQEPHTPHGRRYAALDARLADQVARLVARLLDRGSAAPDLDAVALGQLLFNNLNAMFIEFVKDDAMTLDHLKARVAAQTKALARLLESRP</sequence>
<organism evidence="1 2">
    <name type="scientific">Rubellimicrobium aerolatum</name>
    <dbReference type="NCBI Taxonomy" id="490979"/>
    <lineage>
        <taxon>Bacteria</taxon>
        <taxon>Pseudomonadati</taxon>
        <taxon>Pseudomonadota</taxon>
        <taxon>Alphaproteobacteria</taxon>
        <taxon>Rhodobacterales</taxon>
        <taxon>Roseobacteraceae</taxon>
        <taxon>Rubellimicrobium</taxon>
    </lineage>
</organism>
<evidence type="ECO:0008006" key="3">
    <source>
        <dbReference type="Google" id="ProtNLM"/>
    </source>
</evidence>
<evidence type="ECO:0000313" key="2">
    <source>
        <dbReference type="Proteomes" id="UP001596056"/>
    </source>
</evidence>
<dbReference type="RefSeq" id="WP_245218839.1">
    <property type="nucleotide sequence ID" value="NZ_JAGGJP010000012.1"/>
</dbReference>
<protein>
    <recommendedName>
        <fullName evidence="3">TetR/AcrR family transcriptional regulator</fullName>
    </recommendedName>
</protein>
<reference evidence="2" key="1">
    <citation type="journal article" date="2019" name="Int. J. Syst. Evol. Microbiol.">
        <title>The Global Catalogue of Microorganisms (GCM) 10K type strain sequencing project: providing services to taxonomists for standard genome sequencing and annotation.</title>
        <authorList>
            <consortium name="The Broad Institute Genomics Platform"/>
            <consortium name="The Broad Institute Genome Sequencing Center for Infectious Disease"/>
            <person name="Wu L."/>
            <person name="Ma J."/>
        </authorList>
    </citation>
    <scope>NUCLEOTIDE SEQUENCE [LARGE SCALE GENOMIC DNA]</scope>
    <source>
        <strain evidence="2">KACC 11588</strain>
    </source>
</reference>
<evidence type="ECO:0000313" key="1">
    <source>
        <dbReference type="EMBL" id="MFC5567242.1"/>
    </source>
</evidence>
<proteinExistence type="predicted"/>
<dbReference type="EMBL" id="JBHSNA010000012">
    <property type="protein sequence ID" value="MFC5567242.1"/>
    <property type="molecule type" value="Genomic_DNA"/>
</dbReference>
<gene>
    <name evidence="1" type="ORF">ACFPOC_12585</name>
</gene>
<accession>A0ABW0SE17</accession>
<comment type="caution">
    <text evidence="1">The sequence shown here is derived from an EMBL/GenBank/DDBJ whole genome shotgun (WGS) entry which is preliminary data.</text>
</comment>
<dbReference type="Proteomes" id="UP001596056">
    <property type="component" value="Unassembled WGS sequence"/>
</dbReference>
<name>A0ABW0SE17_9RHOB</name>
<keyword evidence="2" id="KW-1185">Reference proteome</keyword>
<dbReference type="Gene3D" id="1.10.357.10">
    <property type="entry name" value="Tetracycline Repressor, domain 2"/>
    <property type="match status" value="1"/>
</dbReference>